<evidence type="ECO:0000256" key="1">
    <source>
        <dbReference type="ARBA" id="ARBA00008226"/>
    </source>
</evidence>
<dbReference type="EMBL" id="ABID01000002">
    <property type="protein sequence ID" value="EDQ05162.1"/>
    <property type="molecule type" value="Genomic_DNA"/>
</dbReference>
<feature type="domain" description="Aminoacyl-transfer RNA synthetases class-II family profile" evidence="14">
    <location>
        <begin position="247"/>
        <end position="544"/>
    </location>
</feature>
<comment type="subcellular location">
    <subcellularLocation>
        <location evidence="13">Cytoplasm</location>
    </subcellularLocation>
</comment>
<comment type="caution">
    <text evidence="16">The sequence shown here is derived from an EMBL/GenBank/DDBJ whole genome shotgun (WGS) entry which is preliminary data.</text>
</comment>
<feature type="domain" description="TGS" evidence="15">
    <location>
        <begin position="1"/>
        <end position="63"/>
    </location>
</feature>
<dbReference type="InterPro" id="IPR002314">
    <property type="entry name" value="aa-tRNA-synt_IIb"/>
</dbReference>
<evidence type="ECO:0000256" key="7">
    <source>
        <dbReference type="ARBA" id="ARBA00022833"/>
    </source>
</evidence>
<dbReference type="Proteomes" id="UP000003257">
    <property type="component" value="Unassembled WGS sequence"/>
</dbReference>
<evidence type="ECO:0000256" key="5">
    <source>
        <dbReference type="ARBA" id="ARBA00022723"/>
    </source>
</evidence>
<evidence type="ECO:0000256" key="2">
    <source>
        <dbReference type="ARBA" id="ARBA00022490"/>
    </source>
</evidence>
<evidence type="ECO:0000313" key="17">
    <source>
        <dbReference type="Proteomes" id="UP000003257"/>
    </source>
</evidence>
<keyword evidence="17" id="KW-1185">Reference proteome</keyword>
<dbReference type="EC" id="6.1.1.3" evidence="13"/>
<evidence type="ECO:0000256" key="6">
    <source>
        <dbReference type="ARBA" id="ARBA00022741"/>
    </source>
</evidence>
<dbReference type="Pfam" id="PF07973">
    <property type="entry name" value="tRNA_SAD"/>
    <property type="match status" value="1"/>
</dbReference>
<keyword evidence="5 13" id="KW-0479">Metal-binding</keyword>
<dbReference type="HAMAP" id="MF_00184">
    <property type="entry name" value="Thr_tRNA_synth"/>
    <property type="match status" value="1"/>
</dbReference>
<dbReference type="Pfam" id="PF03129">
    <property type="entry name" value="HGTP_anticodon"/>
    <property type="match status" value="1"/>
</dbReference>
<evidence type="ECO:0000256" key="13">
    <source>
        <dbReference type="HAMAP-Rule" id="MF_00184"/>
    </source>
</evidence>
<gene>
    <name evidence="13" type="primary">thrS</name>
    <name evidence="16" type="ORF">OIHEL45_10483</name>
</gene>
<proteinExistence type="inferred from homology"/>
<dbReference type="InterPro" id="IPR004095">
    <property type="entry name" value="TGS"/>
</dbReference>
<comment type="similarity">
    <text evidence="1 13">Belongs to the class-II aminoacyl-tRNA synthetase family.</text>
</comment>
<dbReference type="InterPro" id="IPR018163">
    <property type="entry name" value="Thr/Ala-tRNA-synth_IIc_edit"/>
</dbReference>
<feature type="binding site" evidence="13">
    <location>
        <position position="395"/>
    </location>
    <ligand>
        <name>Zn(2+)</name>
        <dbReference type="ChEBI" id="CHEBI:29105"/>
        <note>catalytic</note>
    </ligand>
</feature>
<dbReference type="Gene3D" id="3.40.50.800">
    <property type="entry name" value="Anticodon-binding domain"/>
    <property type="match status" value="1"/>
</dbReference>
<dbReference type="InterPro" id="IPR012947">
    <property type="entry name" value="tRNA_SAD"/>
</dbReference>
<evidence type="ECO:0000259" key="15">
    <source>
        <dbReference type="PROSITE" id="PS51880"/>
    </source>
</evidence>
<dbReference type="Gene3D" id="3.30.54.20">
    <property type="match status" value="1"/>
</dbReference>
<evidence type="ECO:0000313" key="16">
    <source>
        <dbReference type="EMBL" id="EDQ05162.1"/>
    </source>
</evidence>
<dbReference type="CDD" id="cd00771">
    <property type="entry name" value="ThrRS_core"/>
    <property type="match status" value="1"/>
</dbReference>
<dbReference type="SUPFAM" id="SSF52954">
    <property type="entry name" value="Class II aaRS ABD-related"/>
    <property type="match status" value="1"/>
</dbReference>
<dbReference type="CDD" id="cd00860">
    <property type="entry name" value="ThrRS_anticodon"/>
    <property type="match status" value="1"/>
</dbReference>
<dbReference type="CDD" id="cd01667">
    <property type="entry name" value="TGS_ThrRS"/>
    <property type="match status" value="1"/>
</dbReference>
<dbReference type="SUPFAM" id="SSF55186">
    <property type="entry name" value="ThrRS/AlaRS common domain"/>
    <property type="match status" value="1"/>
</dbReference>
<protein>
    <recommendedName>
        <fullName evidence="13">Threonine--tRNA ligase</fullName>
        <ecNumber evidence="13">6.1.1.3</ecNumber>
    </recommendedName>
    <alternativeName>
        <fullName evidence="13">Threonyl-tRNA synthetase</fullName>
        <shortName evidence="13">ThrRS</shortName>
    </alternativeName>
</protein>
<dbReference type="NCBIfam" id="TIGR00418">
    <property type="entry name" value="thrS"/>
    <property type="match status" value="1"/>
</dbReference>
<reference evidence="16 17" key="1">
    <citation type="submission" date="2007-11" db="EMBL/GenBank/DDBJ databases">
        <authorList>
            <person name="Wagner-Dobler I."/>
            <person name="Ferriera S."/>
            <person name="Johnson J."/>
            <person name="Kravitz S."/>
            <person name="Beeson K."/>
            <person name="Sutton G."/>
            <person name="Rogers Y.-H."/>
            <person name="Friedman R."/>
            <person name="Frazier M."/>
            <person name="Venter J.C."/>
        </authorList>
    </citation>
    <scope>NUCLEOTIDE SEQUENCE [LARGE SCALE GENOMIC DNA]</scope>
    <source>
        <strain evidence="16 17">HEL-45</strain>
    </source>
</reference>
<evidence type="ECO:0000256" key="3">
    <source>
        <dbReference type="ARBA" id="ARBA00022555"/>
    </source>
</evidence>
<dbReference type="SUPFAM" id="SSF55681">
    <property type="entry name" value="Class II aaRS and biotin synthetases"/>
    <property type="match status" value="1"/>
</dbReference>
<dbReference type="InterPro" id="IPR012675">
    <property type="entry name" value="Beta-grasp_dom_sf"/>
</dbReference>
<evidence type="ECO:0000256" key="12">
    <source>
        <dbReference type="ARBA" id="ARBA00049515"/>
    </source>
</evidence>
<dbReference type="InterPro" id="IPR033728">
    <property type="entry name" value="ThrRS_core"/>
</dbReference>
<comment type="cofactor">
    <cofactor evidence="13">
        <name>Zn(2+)</name>
        <dbReference type="ChEBI" id="CHEBI:29105"/>
    </cofactor>
    <text evidence="13">Binds 1 zinc ion per subunit.</text>
</comment>
<dbReference type="Gene3D" id="3.10.20.30">
    <property type="match status" value="1"/>
</dbReference>
<dbReference type="InterPro" id="IPR004154">
    <property type="entry name" value="Anticodon-bd"/>
</dbReference>
<evidence type="ECO:0000256" key="8">
    <source>
        <dbReference type="ARBA" id="ARBA00022840"/>
    </source>
</evidence>
<dbReference type="PANTHER" id="PTHR11451">
    <property type="entry name" value="THREONINE-TRNA LIGASE"/>
    <property type="match status" value="1"/>
</dbReference>
<dbReference type="RefSeq" id="WP_007119300.1">
    <property type="nucleotide sequence ID" value="NZ_ABID01000002.1"/>
</dbReference>
<evidence type="ECO:0000256" key="10">
    <source>
        <dbReference type="ARBA" id="ARBA00022917"/>
    </source>
</evidence>
<keyword evidence="9 13" id="KW-0694">RNA-binding</keyword>
<sequence length="648" mass="73352">MAQISLTLPDGNSRQYDAGITAGEVAADISKSLGKKAISATVNGAHFDLAWPIEADADIAIHTMADEVQANELVRHDLAHIMARAVQEIWPDTKVTIGPVIKDGWYYDFDRKEPFTPEDLGAIEKKMKEIINKRDAVRTEVWDRARAIKHYEDLNEPYKVELINAIPGDEPLRMYWHGDWQDLCRGPHLQHTGQVPGDAFKLMSIAGAYWRGDSDRAMLQRIYGVAFTGKEKLRAHLNMLEEAAKRDHRKLGREMDLFHMQEEAPGQIFWHPNGWSIYTQLQDYMRRQQRKGGYVEVNTPQVVDRKLWEASGHWEKYQDHMFIVEVDEEHAREKAVNALKPMNCPCHVQIFNQGLKSYRDLPLRMAEFGSCNRYEPSGALHGIMRVRGFTQDDGHIFCAEDQIEAETAKFIAFLSEIYRDLGFENFKVKFSDRPEKRSGSDEVWDKAEAALLSATRAAGIEPELNPGEGAFYGPKLEFVLTDAIGRDWQCGTHQVDFVLPERLDATYIGADGGKHRPVMLHRATLGSFERFIGILIEEHAGKLPFWLAPRQVVVASITSEADDYVAEVVETLKAAGVRAEADMRNEKINYKVREHSVGKVPVILAVGAREVEERTVSVRRLGQKQTSVQPLDTLTAELAQDATPPDLR</sequence>
<accession>A0ABP2DA67</accession>
<dbReference type="PANTHER" id="PTHR11451:SF44">
    <property type="entry name" value="THREONINE--TRNA LIGASE, CHLOROPLASTIC_MITOCHONDRIAL 2"/>
    <property type="match status" value="1"/>
</dbReference>
<keyword evidence="4 13" id="KW-0436">Ligase</keyword>
<dbReference type="SMART" id="SM00863">
    <property type="entry name" value="tRNA_SAD"/>
    <property type="match status" value="1"/>
</dbReference>
<dbReference type="InterPro" id="IPR036621">
    <property type="entry name" value="Anticodon-bd_dom_sf"/>
</dbReference>
<keyword evidence="10 13" id="KW-0648">Protein biosynthesis</keyword>
<organism evidence="16 17">
    <name type="scientific">Sulfitobacter indolifex HEL-45</name>
    <dbReference type="NCBI Taxonomy" id="391624"/>
    <lineage>
        <taxon>Bacteria</taxon>
        <taxon>Pseudomonadati</taxon>
        <taxon>Pseudomonadota</taxon>
        <taxon>Alphaproteobacteria</taxon>
        <taxon>Rhodobacterales</taxon>
        <taxon>Roseobacteraceae</taxon>
        <taxon>Sulfitobacter</taxon>
    </lineage>
</organism>
<keyword evidence="2 13" id="KW-0963">Cytoplasm</keyword>
<evidence type="ECO:0000256" key="9">
    <source>
        <dbReference type="ARBA" id="ARBA00022884"/>
    </source>
</evidence>
<comment type="caution">
    <text evidence="13">Lacks conserved residue(s) required for the propagation of feature annotation.</text>
</comment>
<dbReference type="InterPro" id="IPR047246">
    <property type="entry name" value="ThrRS_anticodon"/>
</dbReference>
<evidence type="ECO:0000256" key="11">
    <source>
        <dbReference type="ARBA" id="ARBA00023146"/>
    </source>
</evidence>
<dbReference type="Gene3D" id="3.30.930.10">
    <property type="entry name" value="Bira Bifunctional Protein, Domain 2"/>
    <property type="match status" value="1"/>
</dbReference>
<dbReference type="SUPFAM" id="SSF81271">
    <property type="entry name" value="TGS-like"/>
    <property type="match status" value="1"/>
</dbReference>
<comment type="catalytic activity">
    <reaction evidence="12 13">
        <text>tRNA(Thr) + L-threonine + ATP = L-threonyl-tRNA(Thr) + AMP + diphosphate + H(+)</text>
        <dbReference type="Rhea" id="RHEA:24624"/>
        <dbReference type="Rhea" id="RHEA-COMP:9670"/>
        <dbReference type="Rhea" id="RHEA-COMP:9704"/>
        <dbReference type="ChEBI" id="CHEBI:15378"/>
        <dbReference type="ChEBI" id="CHEBI:30616"/>
        <dbReference type="ChEBI" id="CHEBI:33019"/>
        <dbReference type="ChEBI" id="CHEBI:57926"/>
        <dbReference type="ChEBI" id="CHEBI:78442"/>
        <dbReference type="ChEBI" id="CHEBI:78534"/>
        <dbReference type="ChEBI" id="CHEBI:456215"/>
        <dbReference type="EC" id="6.1.1.3"/>
    </reaction>
</comment>
<keyword evidence="6 13" id="KW-0547">Nucleotide-binding</keyword>
<keyword evidence="7 13" id="KW-0862">Zinc</keyword>
<dbReference type="PROSITE" id="PS51880">
    <property type="entry name" value="TGS"/>
    <property type="match status" value="1"/>
</dbReference>
<dbReference type="Gene3D" id="3.30.980.10">
    <property type="entry name" value="Threonyl-trna Synthetase, Chain A, domain 2"/>
    <property type="match status" value="1"/>
</dbReference>
<dbReference type="Pfam" id="PF02824">
    <property type="entry name" value="TGS"/>
    <property type="match status" value="1"/>
</dbReference>
<dbReference type="PROSITE" id="PS50862">
    <property type="entry name" value="AA_TRNA_LIGASE_II"/>
    <property type="match status" value="1"/>
</dbReference>
<dbReference type="InterPro" id="IPR006195">
    <property type="entry name" value="aa-tRNA-synth_II"/>
</dbReference>
<keyword evidence="3 13" id="KW-0820">tRNA-binding</keyword>
<dbReference type="InterPro" id="IPR012676">
    <property type="entry name" value="TGS-like"/>
</dbReference>
<feature type="binding site" evidence="13">
    <location>
        <position position="521"/>
    </location>
    <ligand>
        <name>Zn(2+)</name>
        <dbReference type="ChEBI" id="CHEBI:29105"/>
        <note>catalytic</note>
    </ligand>
</feature>
<keyword evidence="8 13" id="KW-0067">ATP-binding</keyword>
<feature type="binding site" evidence="13">
    <location>
        <position position="344"/>
    </location>
    <ligand>
        <name>Zn(2+)</name>
        <dbReference type="ChEBI" id="CHEBI:29105"/>
        <note>catalytic</note>
    </ligand>
</feature>
<dbReference type="Pfam" id="PF00587">
    <property type="entry name" value="tRNA-synt_2b"/>
    <property type="match status" value="1"/>
</dbReference>
<dbReference type="InterPro" id="IPR002320">
    <property type="entry name" value="Thr-tRNA-ligase_IIa"/>
</dbReference>
<evidence type="ECO:0000259" key="14">
    <source>
        <dbReference type="PROSITE" id="PS50862"/>
    </source>
</evidence>
<dbReference type="InterPro" id="IPR045864">
    <property type="entry name" value="aa-tRNA-synth_II/BPL/LPL"/>
</dbReference>
<keyword evidence="11 13" id="KW-0030">Aminoacyl-tRNA synthetase</keyword>
<evidence type="ECO:0000256" key="4">
    <source>
        <dbReference type="ARBA" id="ARBA00022598"/>
    </source>
</evidence>
<comment type="subunit">
    <text evidence="13">Homodimer.</text>
</comment>
<dbReference type="PRINTS" id="PR01047">
    <property type="entry name" value="TRNASYNTHTHR"/>
</dbReference>
<name>A0ABP2DA67_9RHOB</name>